<dbReference type="InterPro" id="IPR041426">
    <property type="entry name" value="Mos1_HTH"/>
</dbReference>
<feature type="domain" description="Mos1 transposase HTH" evidence="1">
    <location>
        <begin position="186"/>
        <end position="226"/>
    </location>
</feature>
<proteinExistence type="predicted"/>
<dbReference type="Proteomes" id="UP001148838">
    <property type="component" value="Unassembled WGS sequence"/>
</dbReference>
<comment type="caution">
    <text evidence="2">The sequence shown here is derived from an EMBL/GenBank/DDBJ whole genome shotgun (WGS) entry which is preliminary data.</text>
</comment>
<dbReference type="Gene3D" id="1.10.10.1450">
    <property type="match status" value="1"/>
</dbReference>
<dbReference type="EMBL" id="JAJSOF020000005">
    <property type="protein sequence ID" value="KAJ4448394.1"/>
    <property type="molecule type" value="Genomic_DNA"/>
</dbReference>
<dbReference type="PANTHER" id="PTHR46060">
    <property type="entry name" value="MARINER MOS1 TRANSPOSASE-LIKE PROTEIN"/>
    <property type="match status" value="1"/>
</dbReference>
<protein>
    <recommendedName>
        <fullName evidence="1">Mos1 transposase HTH domain-containing protein</fullName>
    </recommendedName>
</protein>
<reference evidence="2 3" key="1">
    <citation type="journal article" date="2022" name="Allergy">
        <title>Genome assembly and annotation of Periplaneta americana reveal a comprehensive cockroach allergen profile.</title>
        <authorList>
            <person name="Wang L."/>
            <person name="Xiong Q."/>
            <person name="Saelim N."/>
            <person name="Wang L."/>
            <person name="Nong W."/>
            <person name="Wan A.T."/>
            <person name="Shi M."/>
            <person name="Liu X."/>
            <person name="Cao Q."/>
            <person name="Hui J.H.L."/>
            <person name="Sookrung N."/>
            <person name="Leung T.F."/>
            <person name="Tungtrongchitr A."/>
            <person name="Tsui S.K.W."/>
        </authorList>
    </citation>
    <scope>NUCLEOTIDE SEQUENCE [LARGE SCALE GENOMIC DNA]</scope>
    <source>
        <tissue evidence="2">Whole body-01</tissue>
    </source>
</reference>
<evidence type="ECO:0000259" key="1">
    <source>
        <dbReference type="Pfam" id="PF17906"/>
    </source>
</evidence>
<organism evidence="2 3">
    <name type="scientific">Periplaneta americana</name>
    <name type="common">American cockroach</name>
    <name type="synonym">Blatta americana</name>
    <dbReference type="NCBI Taxonomy" id="6978"/>
    <lineage>
        <taxon>Eukaryota</taxon>
        <taxon>Metazoa</taxon>
        <taxon>Ecdysozoa</taxon>
        <taxon>Arthropoda</taxon>
        <taxon>Hexapoda</taxon>
        <taxon>Insecta</taxon>
        <taxon>Pterygota</taxon>
        <taxon>Neoptera</taxon>
        <taxon>Polyneoptera</taxon>
        <taxon>Dictyoptera</taxon>
        <taxon>Blattodea</taxon>
        <taxon>Blattoidea</taxon>
        <taxon>Blattidae</taxon>
        <taxon>Blattinae</taxon>
        <taxon>Periplaneta</taxon>
    </lineage>
</organism>
<dbReference type="Pfam" id="PF17906">
    <property type="entry name" value="HTH_48"/>
    <property type="match status" value="1"/>
</dbReference>
<dbReference type="PANTHER" id="PTHR46060:SF1">
    <property type="entry name" value="MARINER MOS1 TRANSPOSASE-LIKE PROTEIN"/>
    <property type="match status" value="1"/>
</dbReference>
<evidence type="ECO:0000313" key="3">
    <source>
        <dbReference type="Proteomes" id="UP001148838"/>
    </source>
</evidence>
<accession>A0ABQ8TPA4</accession>
<dbReference type="InterPro" id="IPR036397">
    <property type="entry name" value="RNaseH_sf"/>
</dbReference>
<keyword evidence="3" id="KW-1185">Reference proteome</keyword>
<evidence type="ECO:0000313" key="2">
    <source>
        <dbReference type="EMBL" id="KAJ4448394.1"/>
    </source>
</evidence>
<dbReference type="Gene3D" id="3.30.420.10">
    <property type="entry name" value="Ribonuclease H-like superfamily/Ribonuclease H"/>
    <property type="match status" value="1"/>
</dbReference>
<sequence>MVDCGHSSDFCKPRSCFLMLVIVWSRPAYSSIIFDLLELAINILTTAYAVLSASQSSCLLHAYAIGILNCVDAALVPLHTRPTARMRLSSYKKCFRVALIVSNGRNKAQLTLVLLPQYQFLALDENISVIPISTTSRFYLRVRLGSVVGIALVFYARGCEFDSCPAGQVPPGASSMAAVVRNGSSYSFSRRRTAPIEIHRQLCQVYGPNIMSKQMMRRWCRQFSEGRQSVHDEERSGRPSLINDDRVELVRQCIMKNRRFTITELSSHFPQISRSLLHEIVTKHLLFKKVCASDFHVFLHLKKFLSSGERFGNDEELKTSVTRWFHSQAAELYDRGIQKLIPRYDKCLNSDGGYVEK</sequence>
<gene>
    <name evidence="2" type="ORF">ANN_10410</name>
</gene>
<dbReference type="InterPro" id="IPR052709">
    <property type="entry name" value="Transposase-MT_Hybrid"/>
</dbReference>
<name>A0ABQ8TPA4_PERAM</name>